<evidence type="ECO:0000256" key="1">
    <source>
        <dbReference type="SAM" id="SignalP"/>
    </source>
</evidence>
<comment type="caution">
    <text evidence="2">The sequence shown here is derived from an EMBL/GenBank/DDBJ whole genome shotgun (WGS) entry which is preliminary data.</text>
</comment>
<organism evidence="2 3">
    <name type="scientific">Triparma retinervis</name>
    <dbReference type="NCBI Taxonomy" id="2557542"/>
    <lineage>
        <taxon>Eukaryota</taxon>
        <taxon>Sar</taxon>
        <taxon>Stramenopiles</taxon>
        <taxon>Ochrophyta</taxon>
        <taxon>Bolidophyceae</taxon>
        <taxon>Parmales</taxon>
        <taxon>Triparmaceae</taxon>
        <taxon>Triparma</taxon>
    </lineage>
</organism>
<feature type="signal peptide" evidence="1">
    <location>
        <begin position="1"/>
        <end position="17"/>
    </location>
</feature>
<name>A0A9W7F6I4_9STRA</name>
<dbReference type="AlphaFoldDB" id="A0A9W7F6I4"/>
<evidence type="ECO:0000313" key="2">
    <source>
        <dbReference type="EMBL" id="GMI03128.1"/>
    </source>
</evidence>
<accession>A0A9W7F6I4</accession>
<proteinExistence type="predicted"/>
<sequence length="491" mass="56326">MQCVIRLSFILFLVIAANPIEENKKISKKSDREVVPPVFNGERYPSLAKIFINEPSLSSEDLSVEESIRNCFTLLSLSVRVIHDSSYLDYGHLMDVRRMYDRCIRGMPYSEYVSEASASDTLTLIEEYFLYKRERMKQLVPFYDEQCKKSMNPENQLEYLVNIGELPPPFLDITFSIRWKIIPEIVKVVGGGDCIYDVDTRSHSIPECHPDFRRSTYLLSPWMTDLMQGTFNTLIHMPTPLPLPSTNPFCLNPNLNFEEIQNAYLAGKVLVIDSLLTPHCLSELRRLALEGTIFYDAKKSYMGAYVDQGMGESPWLLRLSEDWKARFPKILNLPLSTSWFYKYDSASSEAGGIGIHADQAIVNINIWVTPDDANLDPTTGGLIVYDTAPPAEDVFGSDFDKWNNEVYEKDRMEWLNVNGAKHLKIPHRSNRAVVFDSRRLHATDEFHFRPEYENKRINLTLLFGIVDDVGEEVGSNRENNGKFPNELSFHT</sequence>
<gene>
    <name evidence="2" type="ORF">TrRE_jg5844</name>
</gene>
<reference evidence="2" key="1">
    <citation type="submission" date="2022-07" db="EMBL/GenBank/DDBJ databases">
        <title>Genome analysis of Parmales, a sister group of diatoms, reveals the evolutionary specialization of diatoms from phago-mixotrophs to photoautotrophs.</title>
        <authorList>
            <person name="Ban H."/>
            <person name="Sato S."/>
            <person name="Yoshikawa S."/>
            <person name="Kazumasa Y."/>
            <person name="Nakamura Y."/>
            <person name="Ichinomiya M."/>
            <person name="Saitoh K."/>
            <person name="Sato N."/>
            <person name="Blanc-Mathieu R."/>
            <person name="Endo H."/>
            <person name="Kuwata A."/>
            <person name="Ogata H."/>
        </authorList>
    </citation>
    <scope>NUCLEOTIDE SEQUENCE</scope>
</reference>
<dbReference type="Proteomes" id="UP001165082">
    <property type="component" value="Unassembled WGS sequence"/>
</dbReference>
<dbReference type="OrthoDB" id="191389at2759"/>
<keyword evidence="3" id="KW-1185">Reference proteome</keyword>
<evidence type="ECO:0008006" key="4">
    <source>
        <dbReference type="Google" id="ProtNLM"/>
    </source>
</evidence>
<keyword evidence="1" id="KW-0732">Signal</keyword>
<dbReference type="EMBL" id="BRXZ01000018">
    <property type="protein sequence ID" value="GMI03128.1"/>
    <property type="molecule type" value="Genomic_DNA"/>
</dbReference>
<protein>
    <recommendedName>
        <fullName evidence="4">Fe2OG dioxygenase domain-containing protein</fullName>
    </recommendedName>
</protein>
<evidence type="ECO:0000313" key="3">
    <source>
        <dbReference type="Proteomes" id="UP001165082"/>
    </source>
</evidence>
<feature type="chain" id="PRO_5040777465" description="Fe2OG dioxygenase domain-containing protein" evidence="1">
    <location>
        <begin position="18"/>
        <end position="491"/>
    </location>
</feature>